<evidence type="ECO:0000256" key="2">
    <source>
        <dbReference type="SAM" id="Phobius"/>
    </source>
</evidence>
<feature type="compositionally biased region" description="Basic and acidic residues" evidence="1">
    <location>
        <begin position="105"/>
        <end position="118"/>
    </location>
</feature>
<name>A0A4V4HPW2_9ACTN</name>
<feature type="compositionally biased region" description="Low complexity" evidence="1">
    <location>
        <begin position="80"/>
        <end position="104"/>
    </location>
</feature>
<feature type="compositionally biased region" description="Low complexity" evidence="1">
    <location>
        <begin position="119"/>
        <end position="133"/>
    </location>
</feature>
<organism evidence="3 4">
    <name type="scientific">Glycomyces paridis</name>
    <dbReference type="NCBI Taxonomy" id="2126555"/>
    <lineage>
        <taxon>Bacteria</taxon>
        <taxon>Bacillati</taxon>
        <taxon>Actinomycetota</taxon>
        <taxon>Actinomycetes</taxon>
        <taxon>Glycomycetales</taxon>
        <taxon>Glycomycetaceae</taxon>
        <taxon>Glycomyces</taxon>
    </lineage>
</organism>
<keyword evidence="4" id="KW-1185">Reference proteome</keyword>
<dbReference type="AlphaFoldDB" id="A0A4V4HPW2"/>
<feature type="compositionally biased region" description="Low complexity" evidence="1">
    <location>
        <begin position="51"/>
        <end position="69"/>
    </location>
</feature>
<feature type="compositionally biased region" description="Low complexity" evidence="1">
    <location>
        <begin position="144"/>
        <end position="173"/>
    </location>
</feature>
<keyword evidence="2" id="KW-0472">Membrane</keyword>
<gene>
    <name evidence="3" type="ORF">E9998_03475</name>
</gene>
<sequence length="369" mass="37624">MTDRQAPEPAPSGEPVANPGPEIPEPLAPELDFAASVASPAPETPEPFAPEPGLAAPAVNLAAQAVSPEPRAPEPEVVPEPEAAQAAPVPEAPAQVAPEPIAEPSPHETVEAEPRTDVEAVAEPVAPAQVAPEPLAPVAPEPLAPVATDAAADHAPASDFGAATTAGPESGEPVPSPEPSPEPAPALVALEPGTEETLALPPTTKEVEPPPPEPSAPPPPTGVPVPFSAPPTERNGGRFALKLVLGIGGGSLLAVGVIVAIIAAFVVFANSVTDKVEATAEDFVGEIADEDWDAAYAMLCDDLRDRPVEDYVRDWETWAVDGAEVGPVNADATEVEVRLGDGTSIDLYIAVDQSAETLDTSVCGWRDNG</sequence>
<evidence type="ECO:0000256" key="1">
    <source>
        <dbReference type="SAM" id="MobiDB-lite"/>
    </source>
</evidence>
<feature type="compositionally biased region" description="Pro residues" evidence="1">
    <location>
        <begin position="209"/>
        <end position="229"/>
    </location>
</feature>
<feature type="region of interest" description="Disordered" evidence="1">
    <location>
        <begin position="1"/>
        <end position="187"/>
    </location>
</feature>
<dbReference type="EMBL" id="STGX01000002">
    <property type="protein sequence ID" value="THV31436.1"/>
    <property type="molecule type" value="Genomic_DNA"/>
</dbReference>
<protein>
    <recommendedName>
        <fullName evidence="5">DUF4878 domain-containing protein</fullName>
    </recommendedName>
</protein>
<proteinExistence type="predicted"/>
<keyword evidence="2" id="KW-1133">Transmembrane helix</keyword>
<comment type="caution">
    <text evidence="3">The sequence shown here is derived from an EMBL/GenBank/DDBJ whole genome shotgun (WGS) entry which is preliminary data.</text>
</comment>
<evidence type="ECO:0008006" key="5">
    <source>
        <dbReference type="Google" id="ProtNLM"/>
    </source>
</evidence>
<accession>A0A4V4HPW2</accession>
<dbReference type="Proteomes" id="UP000305792">
    <property type="component" value="Unassembled WGS sequence"/>
</dbReference>
<evidence type="ECO:0000313" key="3">
    <source>
        <dbReference type="EMBL" id="THV31436.1"/>
    </source>
</evidence>
<feature type="compositionally biased region" description="Pro residues" evidence="1">
    <location>
        <begin position="174"/>
        <end position="184"/>
    </location>
</feature>
<dbReference type="RefSeq" id="WP_136528309.1">
    <property type="nucleotide sequence ID" value="NZ_STGX01000002.1"/>
</dbReference>
<feature type="compositionally biased region" description="Pro residues" evidence="1">
    <location>
        <begin position="134"/>
        <end position="143"/>
    </location>
</feature>
<reference evidence="3 4" key="1">
    <citation type="journal article" date="2018" name="Int. J. Syst. Evol. Microbiol.">
        <title>Glycomyces paridis sp. nov., isolated from the medicinal plant Paris polyphylla.</title>
        <authorList>
            <person name="Fang X.M."/>
            <person name="Bai J.L."/>
            <person name="Su J."/>
            <person name="Zhao L.L."/>
            <person name="Liu H.Y."/>
            <person name="Ma B.P."/>
            <person name="Zhang Y.Q."/>
            <person name="Yu L.Y."/>
        </authorList>
    </citation>
    <scope>NUCLEOTIDE SEQUENCE [LARGE SCALE GENOMIC DNA]</scope>
    <source>
        <strain evidence="3 4">CPCC 204357</strain>
    </source>
</reference>
<dbReference type="OrthoDB" id="5197221at2"/>
<feature type="transmembrane region" description="Helical" evidence="2">
    <location>
        <begin position="243"/>
        <end position="268"/>
    </location>
</feature>
<keyword evidence="2" id="KW-0812">Transmembrane</keyword>
<feature type="region of interest" description="Disordered" evidence="1">
    <location>
        <begin position="201"/>
        <end position="231"/>
    </location>
</feature>
<evidence type="ECO:0000313" key="4">
    <source>
        <dbReference type="Proteomes" id="UP000305792"/>
    </source>
</evidence>